<feature type="chain" id="PRO_5045143464" evidence="1">
    <location>
        <begin position="25"/>
        <end position="213"/>
    </location>
</feature>
<reference evidence="3" key="1">
    <citation type="journal article" date="2019" name="Int. J. Syst. Evol. Microbiol.">
        <title>The Global Catalogue of Microorganisms (GCM) 10K type strain sequencing project: providing services to taxonomists for standard genome sequencing and annotation.</title>
        <authorList>
            <consortium name="The Broad Institute Genomics Platform"/>
            <consortium name="The Broad Institute Genome Sequencing Center for Infectious Disease"/>
            <person name="Wu L."/>
            <person name="Ma J."/>
        </authorList>
    </citation>
    <scope>NUCLEOTIDE SEQUENCE [LARGE SCALE GENOMIC DNA]</scope>
    <source>
        <strain evidence="3">CCM 9147</strain>
    </source>
</reference>
<protein>
    <submittedName>
        <fullName evidence="2">Uncharacterized protein</fullName>
    </submittedName>
</protein>
<evidence type="ECO:0000256" key="1">
    <source>
        <dbReference type="SAM" id="SignalP"/>
    </source>
</evidence>
<dbReference type="Proteomes" id="UP001597340">
    <property type="component" value="Unassembled WGS sequence"/>
</dbReference>
<dbReference type="EMBL" id="JBHTNZ010000001">
    <property type="protein sequence ID" value="MFD1460181.1"/>
    <property type="molecule type" value="Genomic_DNA"/>
</dbReference>
<name>A0ABW4DAK2_9BACL</name>
<feature type="signal peptide" evidence="1">
    <location>
        <begin position="1"/>
        <end position="24"/>
    </location>
</feature>
<evidence type="ECO:0000313" key="3">
    <source>
        <dbReference type="Proteomes" id="UP001597340"/>
    </source>
</evidence>
<gene>
    <name evidence="2" type="ORF">ACFQ5D_01665</name>
</gene>
<dbReference type="RefSeq" id="WP_229525986.1">
    <property type="nucleotide sequence ID" value="NZ_JAFFQR010000112.1"/>
</dbReference>
<sequence length="213" mass="23243">MVKKFLSSLCSMILLLSFSTPTFASDIENPTNADLQQRSQSVDANDPAKLKEALADGLTIDETHPTATHTFEDGSYIQLSANIDQLSSKASFATAVSTSWATVSLKAYSAVTGDNLLLWTYTMDQEYRSNGSSITWYNSVPSTGFYVPSWSLWNLDSEVVGVNQSPDDPRGIRATSSIKTSFGIWEVNPQHLNGKLILNISGNGRYSGSAYFT</sequence>
<keyword evidence="3" id="KW-1185">Reference proteome</keyword>
<organism evidence="2 3">
    <name type="scientific">Paenibacillus farraposensis</name>
    <dbReference type="NCBI Taxonomy" id="2807095"/>
    <lineage>
        <taxon>Bacteria</taxon>
        <taxon>Bacillati</taxon>
        <taxon>Bacillota</taxon>
        <taxon>Bacilli</taxon>
        <taxon>Bacillales</taxon>
        <taxon>Paenibacillaceae</taxon>
        <taxon>Paenibacillus</taxon>
    </lineage>
</organism>
<evidence type="ECO:0000313" key="2">
    <source>
        <dbReference type="EMBL" id="MFD1460181.1"/>
    </source>
</evidence>
<accession>A0ABW4DAK2</accession>
<keyword evidence="1" id="KW-0732">Signal</keyword>
<proteinExistence type="predicted"/>
<comment type="caution">
    <text evidence="2">The sequence shown here is derived from an EMBL/GenBank/DDBJ whole genome shotgun (WGS) entry which is preliminary data.</text>
</comment>